<keyword evidence="1" id="KW-0472">Membrane</keyword>
<gene>
    <name evidence="2" type="ORF">ASCRUDRAFT_104188</name>
</gene>
<dbReference type="RefSeq" id="XP_020050600.1">
    <property type="nucleotide sequence ID" value="XM_020188587.1"/>
</dbReference>
<evidence type="ECO:0000256" key="1">
    <source>
        <dbReference type="SAM" id="Phobius"/>
    </source>
</evidence>
<dbReference type="AlphaFoldDB" id="A0A1D2VRQ4"/>
<dbReference type="Proteomes" id="UP000095038">
    <property type="component" value="Unassembled WGS sequence"/>
</dbReference>
<accession>A0A1D2VRQ4</accession>
<proteinExistence type="predicted"/>
<feature type="transmembrane region" description="Helical" evidence="1">
    <location>
        <begin position="46"/>
        <end position="72"/>
    </location>
</feature>
<reference evidence="3" key="1">
    <citation type="submission" date="2016-05" db="EMBL/GenBank/DDBJ databases">
        <title>Comparative genomics of biotechnologically important yeasts.</title>
        <authorList>
            <consortium name="DOE Joint Genome Institute"/>
            <person name="Riley R."/>
            <person name="Haridas S."/>
            <person name="Wolfe K.H."/>
            <person name="Lopes M.R."/>
            <person name="Hittinger C.T."/>
            <person name="Goker M."/>
            <person name="Salamov A."/>
            <person name="Wisecaver J."/>
            <person name="Long T.M."/>
            <person name="Aerts A.L."/>
            <person name="Barry K."/>
            <person name="Choi C."/>
            <person name="Clum A."/>
            <person name="Coughlan A.Y."/>
            <person name="Deshpande S."/>
            <person name="Douglass A.P."/>
            <person name="Hanson S.J."/>
            <person name="Klenk H.-P."/>
            <person name="Labutti K."/>
            <person name="Lapidus A."/>
            <person name="Lindquist E."/>
            <person name="Lipzen A."/>
            <person name="Meier-Kolthoff J.P."/>
            <person name="Ohm R.A."/>
            <person name="Otillar R.P."/>
            <person name="Pangilinan J."/>
            <person name="Peng Y."/>
            <person name="Rokas A."/>
            <person name="Rosa C.A."/>
            <person name="Scheuner C."/>
            <person name="Sibirny A.A."/>
            <person name="Slot J.C."/>
            <person name="Stielow J.B."/>
            <person name="Sun H."/>
            <person name="Kurtzman C.P."/>
            <person name="Blackwell M."/>
            <person name="Grigoriev I.V."/>
            <person name="Jeffries T.W."/>
        </authorList>
    </citation>
    <scope>NUCLEOTIDE SEQUENCE [LARGE SCALE GENOMIC DNA]</scope>
    <source>
        <strain evidence="3">DSM 1968</strain>
    </source>
</reference>
<dbReference type="InParanoid" id="A0A1D2VRQ4"/>
<evidence type="ECO:0000313" key="2">
    <source>
        <dbReference type="EMBL" id="ODV64293.1"/>
    </source>
</evidence>
<dbReference type="EMBL" id="KV454475">
    <property type="protein sequence ID" value="ODV64293.1"/>
    <property type="molecule type" value="Genomic_DNA"/>
</dbReference>
<name>A0A1D2VRQ4_9ASCO</name>
<protein>
    <submittedName>
        <fullName evidence="2">Uncharacterized protein</fullName>
    </submittedName>
</protein>
<keyword evidence="1" id="KW-0812">Transmembrane</keyword>
<feature type="transmembrane region" description="Helical" evidence="1">
    <location>
        <begin position="93"/>
        <end position="113"/>
    </location>
</feature>
<keyword evidence="1" id="KW-1133">Transmembrane helix</keyword>
<keyword evidence="3" id="KW-1185">Reference proteome</keyword>
<organism evidence="2 3">
    <name type="scientific">Ascoidea rubescens DSM 1968</name>
    <dbReference type="NCBI Taxonomy" id="1344418"/>
    <lineage>
        <taxon>Eukaryota</taxon>
        <taxon>Fungi</taxon>
        <taxon>Dikarya</taxon>
        <taxon>Ascomycota</taxon>
        <taxon>Saccharomycotina</taxon>
        <taxon>Saccharomycetes</taxon>
        <taxon>Ascoideaceae</taxon>
        <taxon>Ascoidea</taxon>
    </lineage>
</organism>
<sequence length="182" mass="20443">MVLEVNLKFKLRLSRSSLEVLRRPVVFATGASREEEGRTENGEAEGFSFCLLCFFFFFFFFFCCFLFLFLCCSHVRQHAPPYKPPRTNHRARTANSLILSLAGKLLLLLLLLLELALPALVAHNEAPAAATAPIASLLLPDHYQPSFYLHSPAAILKHTFFCWGSLANHSAPSLSFPIGKHY</sequence>
<evidence type="ECO:0000313" key="3">
    <source>
        <dbReference type="Proteomes" id="UP000095038"/>
    </source>
</evidence>
<dbReference type="GeneID" id="30962223"/>